<accession>A0A9J6BYR3</accession>
<proteinExistence type="inferred from homology"/>
<name>A0A9J6BYR3_POLVA</name>
<gene>
    <name evidence="3" type="ORF">PVAND_005058</name>
</gene>
<dbReference type="GO" id="GO:0004252">
    <property type="term" value="F:serine-type endopeptidase activity"/>
    <property type="evidence" value="ECO:0007669"/>
    <property type="project" value="InterPro"/>
</dbReference>
<evidence type="ECO:0000313" key="3">
    <source>
        <dbReference type="EMBL" id="KAG5675129.1"/>
    </source>
</evidence>
<dbReference type="PANTHER" id="PTHR24260:SF132">
    <property type="entry name" value="PEPTIDASE S1 DOMAIN-CONTAINING PROTEIN"/>
    <property type="match status" value="1"/>
</dbReference>
<evidence type="ECO:0000259" key="2">
    <source>
        <dbReference type="PROSITE" id="PS50240"/>
    </source>
</evidence>
<dbReference type="PANTHER" id="PTHR24260">
    <property type="match status" value="1"/>
</dbReference>
<dbReference type="CDD" id="cd00190">
    <property type="entry name" value="Tryp_SPc"/>
    <property type="match status" value="1"/>
</dbReference>
<dbReference type="Gene3D" id="2.40.10.10">
    <property type="entry name" value="Trypsin-like serine proteases"/>
    <property type="match status" value="1"/>
</dbReference>
<organism evidence="3 4">
    <name type="scientific">Polypedilum vanderplanki</name>
    <name type="common">Sleeping chironomid midge</name>
    <dbReference type="NCBI Taxonomy" id="319348"/>
    <lineage>
        <taxon>Eukaryota</taxon>
        <taxon>Metazoa</taxon>
        <taxon>Ecdysozoa</taxon>
        <taxon>Arthropoda</taxon>
        <taxon>Hexapoda</taxon>
        <taxon>Insecta</taxon>
        <taxon>Pterygota</taxon>
        <taxon>Neoptera</taxon>
        <taxon>Endopterygota</taxon>
        <taxon>Diptera</taxon>
        <taxon>Nematocera</taxon>
        <taxon>Chironomoidea</taxon>
        <taxon>Chironomidae</taxon>
        <taxon>Chironominae</taxon>
        <taxon>Polypedilum</taxon>
        <taxon>Polypedilum</taxon>
    </lineage>
</organism>
<dbReference type="SUPFAM" id="SSF50494">
    <property type="entry name" value="Trypsin-like serine proteases"/>
    <property type="match status" value="1"/>
</dbReference>
<dbReference type="InterPro" id="IPR001254">
    <property type="entry name" value="Trypsin_dom"/>
</dbReference>
<evidence type="ECO:0000256" key="1">
    <source>
        <dbReference type="ARBA" id="ARBA00024195"/>
    </source>
</evidence>
<dbReference type="InterPro" id="IPR043504">
    <property type="entry name" value="Peptidase_S1_PA_chymotrypsin"/>
</dbReference>
<comment type="caution">
    <text evidence="3">The sequence shown here is derived from an EMBL/GenBank/DDBJ whole genome shotgun (WGS) entry which is preliminary data.</text>
</comment>
<dbReference type="SMART" id="SM00020">
    <property type="entry name" value="Tryp_SPc"/>
    <property type="match status" value="1"/>
</dbReference>
<dbReference type="InterPro" id="IPR001314">
    <property type="entry name" value="Peptidase_S1A"/>
</dbReference>
<keyword evidence="4" id="KW-1185">Reference proteome</keyword>
<reference evidence="3" key="1">
    <citation type="submission" date="2021-03" db="EMBL/GenBank/DDBJ databases">
        <title>Chromosome level genome of the anhydrobiotic midge Polypedilum vanderplanki.</title>
        <authorList>
            <person name="Yoshida Y."/>
            <person name="Kikawada T."/>
            <person name="Gusev O."/>
        </authorList>
    </citation>
    <scope>NUCLEOTIDE SEQUENCE</scope>
    <source>
        <strain evidence="3">NIAS01</strain>
        <tissue evidence="3">Whole body or cell culture</tissue>
    </source>
</reference>
<dbReference type="Proteomes" id="UP001107558">
    <property type="component" value="Chromosome 2"/>
</dbReference>
<evidence type="ECO:0000313" key="4">
    <source>
        <dbReference type="Proteomes" id="UP001107558"/>
    </source>
</evidence>
<dbReference type="OrthoDB" id="8110475at2759"/>
<protein>
    <recommendedName>
        <fullName evidence="2">Peptidase S1 domain-containing protein</fullName>
    </recommendedName>
</protein>
<feature type="domain" description="Peptidase S1" evidence="2">
    <location>
        <begin position="1"/>
        <end position="226"/>
    </location>
</feature>
<sequence>MQLHTVKIFSRDDIKTLKGYSCSGSIIDVNWIITSAHCVYGFAIIDVFIGNVTNDRDHIVRVSNVFLHPDFENEDEVINDIALLKLRRSLRTLNNRFDIVALPNAADGEKDYVGLKGIIAGYGKVGDSGATTNVANFAYYEILPLKECRNLFLHNYTQYTSSSLCGRGIDASSCQGDSGQGLIIYKQGVKKIIGIVSKGFESCEIIEPEVFTRVDKFVDFIQEVIKNY</sequence>
<dbReference type="GO" id="GO:0006508">
    <property type="term" value="P:proteolysis"/>
    <property type="evidence" value="ECO:0007669"/>
    <property type="project" value="InterPro"/>
</dbReference>
<dbReference type="InterPro" id="IPR009003">
    <property type="entry name" value="Peptidase_S1_PA"/>
</dbReference>
<dbReference type="PRINTS" id="PR00722">
    <property type="entry name" value="CHYMOTRYPSIN"/>
</dbReference>
<comment type="similarity">
    <text evidence="1">Belongs to the peptidase S1 family. CLIP subfamily.</text>
</comment>
<dbReference type="PROSITE" id="PS50240">
    <property type="entry name" value="TRYPSIN_DOM"/>
    <property type="match status" value="1"/>
</dbReference>
<dbReference type="AlphaFoldDB" id="A0A9J6BYR3"/>
<dbReference type="Pfam" id="PF00089">
    <property type="entry name" value="Trypsin"/>
    <property type="match status" value="1"/>
</dbReference>
<dbReference type="InterPro" id="IPR051333">
    <property type="entry name" value="CLIP_Serine_Protease"/>
</dbReference>
<dbReference type="EMBL" id="JADBJN010000002">
    <property type="protein sequence ID" value="KAG5675129.1"/>
    <property type="molecule type" value="Genomic_DNA"/>
</dbReference>